<reference evidence="1 2" key="1">
    <citation type="submission" date="2020-08" db="EMBL/GenBank/DDBJ databases">
        <title>Genomic Encyclopedia of Type Strains, Phase IV (KMG-IV): sequencing the most valuable type-strain genomes for metagenomic binning, comparative biology and taxonomic classification.</title>
        <authorList>
            <person name="Goeker M."/>
        </authorList>
    </citation>
    <scope>NUCLEOTIDE SEQUENCE [LARGE SCALE GENOMIC DNA]</scope>
    <source>
        <strain evidence="1 2">DSM 103336</strain>
    </source>
</reference>
<keyword evidence="2" id="KW-1185">Reference proteome</keyword>
<name>A0A7W9F4Z0_9SPHN</name>
<protein>
    <submittedName>
        <fullName evidence="1">Uncharacterized protein</fullName>
    </submittedName>
</protein>
<evidence type="ECO:0000313" key="1">
    <source>
        <dbReference type="EMBL" id="MBB5730970.1"/>
    </source>
</evidence>
<comment type="caution">
    <text evidence="1">The sequence shown here is derived from an EMBL/GenBank/DDBJ whole genome shotgun (WGS) entry which is preliminary data.</text>
</comment>
<proteinExistence type="predicted"/>
<accession>A0A7W9F4Z0</accession>
<dbReference type="Gene3D" id="1.20.1290.30">
    <property type="match status" value="1"/>
</dbReference>
<dbReference type="OrthoDB" id="8064846at2"/>
<gene>
    <name evidence="1" type="ORF">FHS99_003478</name>
</gene>
<dbReference type="AlphaFoldDB" id="A0A7W9F4Z0"/>
<dbReference type="EMBL" id="JACIJR010000014">
    <property type="protein sequence ID" value="MBB5730970.1"/>
    <property type="molecule type" value="Genomic_DNA"/>
</dbReference>
<dbReference type="InterPro" id="IPR037210">
    <property type="entry name" value="YoaC-like_sf"/>
</dbReference>
<evidence type="ECO:0000313" key="2">
    <source>
        <dbReference type="Proteomes" id="UP000546701"/>
    </source>
</evidence>
<dbReference type="Proteomes" id="UP000546701">
    <property type="component" value="Unassembled WGS sequence"/>
</dbReference>
<dbReference type="RefSeq" id="WP_157177956.1">
    <property type="nucleotide sequence ID" value="NZ_BMJP01000012.1"/>
</dbReference>
<sequence>MPNPIRVVVPIDSMDPESWNYAVGYVQKIASEASPAVTDVILLTHTKDVLTRSSLAGFIGAAPAKALAKGTRVGFGSGATLRHETLRTLGYSARNAVVIAFYADDAMLEKIDGLRDLTAVVAVPDFEDSIDKWRHRWNPNVHGEAQAPAAPLIADPVVVKALETITALCNMSHGMLIQRDKDHASENLRILRAKGHALDAETIKSWAISKGWHPGAADDLGKVADKISRLKTKPSISGFYEPEARYARWKS</sequence>
<organism evidence="1 2">
    <name type="scientific">Sphingomonas prati</name>
    <dbReference type="NCBI Taxonomy" id="1843237"/>
    <lineage>
        <taxon>Bacteria</taxon>
        <taxon>Pseudomonadati</taxon>
        <taxon>Pseudomonadota</taxon>
        <taxon>Alphaproteobacteria</taxon>
        <taxon>Sphingomonadales</taxon>
        <taxon>Sphingomonadaceae</taxon>
        <taxon>Sphingomonas</taxon>
    </lineage>
</organism>